<dbReference type="Gene3D" id="3.40.1190.20">
    <property type="match status" value="1"/>
</dbReference>
<comment type="caution">
    <text evidence="1">The sequence shown here is derived from an EMBL/GenBank/DDBJ whole genome shotgun (WGS) entry which is preliminary data.</text>
</comment>
<name>A0A645J7C6_9ZZZZ</name>
<dbReference type="AlphaFoldDB" id="A0A645J7C6"/>
<dbReference type="EMBL" id="VSSQ01126630">
    <property type="protein sequence ID" value="MPN56374.1"/>
    <property type="molecule type" value="Genomic_DNA"/>
</dbReference>
<protein>
    <recommendedName>
        <fullName evidence="2">Carbohydrate kinase PfkB domain-containing protein</fullName>
    </recommendedName>
</protein>
<evidence type="ECO:0008006" key="2">
    <source>
        <dbReference type="Google" id="ProtNLM"/>
    </source>
</evidence>
<dbReference type="SUPFAM" id="SSF53613">
    <property type="entry name" value="Ribokinase-like"/>
    <property type="match status" value="1"/>
</dbReference>
<evidence type="ECO:0000313" key="1">
    <source>
        <dbReference type="EMBL" id="MPN56374.1"/>
    </source>
</evidence>
<proteinExistence type="predicted"/>
<gene>
    <name evidence="1" type="ORF">SDC9_204062</name>
</gene>
<accession>A0A645J7C6</accession>
<sequence>MLHADPSLLMDTTGCGDNFLGGVIVSITRQLLEKSDGLLDLQDAVLWGGASGGLALLFHGGLFHESSKGQKEQLLMPIVAAYKKQLDVALDQSEK</sequence>
<dbReference type="InterPro" id="IPR029056">
    <property type="entry name" value="Ribokinase-like"/>
</dbReference>
<reference evidence="1" key="1">
    <citation type="submission" date="2019-08" db="EMBL/GenBank/DDBJ databases">
        <authorList>
            <person name="Kucharzyk K."/>
            <person name="Murdoch R.W."/>
            <person name="Higgins S."/>
            <person name="Loffler F."/>
        </authorList>
    </citation>
    <scope>NUCLEOTIDE SEQUENCE</scope>
</reference>
<organism evidence="1">
    <name type="scientific">bioreactor metagenome</name>
    <dbReference type="NCBI Taxonomy" id="1076179"/>
    <lineage>
        <taxon>unclassified sequences</taxon>
        <taxon>metagenomes</taxon>
        <taxon>ecological metagenomes</taxon>
    </lineage>
</organism>